<protein>
    <submittedName>
        <fullName evidence="5">Uncharacterized protein</fullName>
    </submittedName>
</protein>
<dbReference type="SUPFAM" id="SSF47616">
    <property type="entry name" value="GST C-terminal domain-like"/>
    <property type="match status" value="1"/>
</dbReference>
<feature type="domain" description="GST N-terminal" evidence="3">
    <location>
        <begin position="19"/>
        <end position="97"/>
    </location>
</feature>
<dbReference type="GO" id="GO:0004364">
    <property type="term" value="F:glutathione transferase activity"/>
    <property type="evidence" value="ECO:0007669"/>
    <property type="project" value="InterPro"/>
</dbReference>
<dbReference type="Proteomes" id="UP001431783">
    <property type="component" value="Unassembled WGS sequence"/>
</dbReference>
<keyword evidence="6" id="KW-1185">Reference proteome</keyword>
<evidence type="ECO:0000259" key="3">
    <source>
        <dbReference type="PROSITE" id="PS50404"/>
    </source>
</evidence>
<accession>A0AAW1V427</accession>
<keyword evidence="2" id="KW-0560">Oxidoreductase</keyword>
<reference evidence="5 6" key="1">
    <citation type="submission" date="2023-03" db="EMBL/GenBank/DDBJ databases">
        <title>Genome insight into feeding habits of ladybird beetles.</title>
        <authorList>
            <person name="Li H.-S."/>
            <person name="Huang Y.-H."/>
            <person name="Pang H."/>
        </authorList>
    </citation>
    <scope>NUCLEOTIDE SEQUENCE [LARGE SCALE GENOMIC DNA]</scope>
    <source>
        <strain evidence="5">SYSU_2023b</strain>
        <tissue evidence="5">Whole body</tissue>
    </source>
</reference>
<dbReference type="GO" id="GO:0006749">
    <property type="term" value="P:glutathione metabolic process"/>
    <property type="evidence" value="ECO:0007669"/>
    <property type="project" value="TreeGrafter"/>
</dbReference>
<sequence length="242" mass="27699">METRTKHLTVGSPQPSKADGLRLYSFELCPYAERVRLVLQFKNLKYEAVNINLNKKPEWFLTINPAGKVPALDTGNEIITESLVIVKYLEEKYPTPALYPAEPEDLKKTDALISKIEIVTSVFYKCLMKPEDKTPEEWVKEFLTAIEPFETELRGKRTTYFAGENPGIVDFMLWPWAEKAKALGMVLGQKLPFADNDIPNLIIWQKSMKSIPAVQAVYNSPEKFFKCLQLRKSTDDVDFDSI</sequence>
<dbReference type="AlphaFoldDB" id="A0AAW1V427"/>
<dbReference type="FunFam" id="1.20.1050.10:FF:000009">
    <property type="entry name" value="Glutathione S-transferase omega-1"/>
    <property type="match status" value="1"/>
</dbReference>
<evidence type="ECO:0000256" key="2">
    <source>
        <dbReference type="ARBA" id="ARBA00023002"/>
    </source>
</evidence>
<dbReference type="EMBL" id="JARQZJ010000104">
    <property type="protein sequence ID" value="KAK9887042.1"/>
    <property type="molecule type" value="Genomic_DNA"/>
</dbReference>
<dbReference type="InterPro" id="IPR036282">
    <property type="entry name" value="Glutathione-S-Trfase_C_sf"/>
</dbReference>
<dbReference type="SUPFAM" id="SSF52833">
    <property type="entry name" value="Thioredoxin-like"/>
    <property type="match status" value="1"/>
</dbReference>
<dbReference type="Pfam" id="PF13417">
    <property type="entry name" value="GST_N_3"/>
    <property type="match status" value="1"/>
</dbReference>
<dbReference type="FunFam" id="3.40.30.10:FF:000123">
    <property type="entry name" value="Glutathione transferase o1"/>
    <property type="match status" value="1"/>
</dbReference>
<dbReference type="PANTHER" id="PTHR43968:SF6">
    <property type="entry name" value="GLUTATHIONE S-TRANSFERASE OMEGA"/>
    <property type="match status" value="1"/>
</dbReference>
<dbReference type="InterPro" id="IPR004045">
    <property type="entry name" value="Glutathione_S-Trfase_N"/>
</dbReference>
<feature type="domain" description="GST C-terminal" evidence="4">
    <location>
        <begin position="95"/>
        <end position="230"/>
    </location>
</feature>
<evidence type="ECO:0000259" key="4">
    <source>
        <dbReference type="PROSITE" id="PS50405"/>
    </source>
</evidence>
<dbReference type="InterPro" id="IPR010987">
    <property type="entry name" value="Glutathione-S-Trfase_C-like"/>
</dbReference>
<evidence type="ECO:0000256" key="1">
    <source>
        <dbReference type="ARBA" id="ARBA00011067"/>
    </source>
</evidence>
<name>A0AAW1V427_9CUCU</name>
<dbReference type="Gene3D" id="1.20.1050.10">
    <property type="match status" value="1"/>
</dbReference>
<dbReference type="SFLD" id="SFLDS00019">
    <property type="entry name" value="Glutathione_Transferase_(cytos"/>
    <property type="match status" value="1"/>
</dbReference>
<proteinExistence type="inferred from homology"/>
<evidence type="ECO:0000313" key="6">
    <source>
        <dbReference type="Proteomes" id="UP001431783"/>
    </source>
</evidence>
<dbReference type="InterPro" id="IPR040079">
    <property type="entry name" value="Glutathione_S-Trfase"/>
</dbReference>
<dbReference type="Pfam" id="PF13410">
    <property type="entry name" value="GST_C_2"/>
    <property type="match status" value="1"/>
</dbReference>
<dbReference type="GO" id="GO:0045174">
    <property type="term" value="F:glutathione dehydrogenase (ascorbate) activity"/>
    <property type="evidence" value="ECO:0007669"/>
    <property type="project" value="TreeGrafter"/>
</dbReference>
<dbReference type="PRINTS" id="PR01625">
    <property type="entry name" value="GSTRNSFRASEO"/>
</dbReference>
<comment type="caution">
    <text evidence="5">The sequence shown here is derived from an EMBL/GenBank/DDBJ whole genome shotgun (WGS) entry which is preliminary data.</text>
</comment>
<dbReference type="Gene3D" id="3.40.30.10">
    <property type="entry name" value="Glutaredoxin"/>
    <property type="match status" value="1"/>
</dbReference>
<organism evidence="5 6">
    <name type="scientific">Henosepilachna vigintioctopunctata</name>
    <dbReference type="NCBI Taxonomy" id="420089"/>
    <lineage>
        <taxon>Eukaryota</taxon>
        <taxon>Metazoa</taxon>
        <taxon>Ecdysozoa</taxon>
        <taxon>Arthropoda</taxon>
        <taxon>Hexapoda</taxon>
        <taxon>Insecta</taxon>
        <taxon>Pterygota</taxon>
        <taxon>Neoptera</taxon>
        <taxon>Endopterygota</taxon>
        <taxon>Coleoptera</taxon>
        <taxon>Polyphaga</taxon>
        <taxon>Cucujiformia</taxon>
        <taxon>Coccinelloidea</taxon>
        <taxon>Coccinellidae</taxon>
        <taxon>Epilachninae</taxon>
        <taxon>Epilachnini</taxon>
        <taxon>Henosepilachna</taxon>
    </lineage>
</organism>
<gene>
    <name evidence="5" type="ORF">WA026_019967</name>
</gene>
<dbReference type="SFLD" id="SFLDG00358">
    <property type="entry name" value="Main_(cytGST)"/>
    <property type="match status" value="1"/>
</dbReference>
<dbReference type="InterPro" id="IPR036249">
    <property type="entry name" value="Thioredoxin-like_sf"/>
</dbReference>
<comment type="similarity">
    <text evidence="1">Belongs to the GST superfamily. Omega family.</text>
</comment>
<dbReference type="InterPro" id="IPR050983">
    <property type="entry name" value="GST_Omega/HSP26"/>
</dbReference>
<dbReference type="GO" id="GO:0005737">
    <property type="term" value="C:cytoplasm"/>
    <property type="evidence" value="ECO:0007669"/>
    <property type="project" value="InterPro"/>
</dbReference>
<dbReference type="InterPro" id="IPR005442">
    <property type="entry name" value="GST_omega"/>
</dbReference>
<dbReference type="PROSITE" id="PS50404">
    <property type="entry name" value="GST_NTER"/>
    <property type="match status" value="1"/>
</dbReference>
<dbReference type="PANTHER" id="PTHR43968">
    <property type="match status" value="1"/>
</dbReference>
<dbReference type="PROSITE" id="PS50405">
    <property type="entry name" value="GST_CTER"/>
    <property type="match status" value="1"/>
</dbReference>
<evidence type="ECO:0000313" key="5">
    <source>
        <dbReference type="EMBL" id="KAK9887042.1"/>
    </source>
</evidence>